<reference evidence="1 2" key="4">
    <citation type="journal article" date="2011" name="BMC Genomics">
        <title>RNA-Seq improves annotation of protein-coding genes in the cucumber genome.</title>
        <authorList>
            <person name="Li Z."/>
            <person name="Zhang Z."/>
            <person name="Yan P."/>
            <person name="Huang S."/>
            <person name="Fei Z."/>
            <person name="Lin K."/>
        </authorList>
    </citation>
    <scope>NUCLEOTIDE SEQUENCE [LARGE SCALE GENOMIC DNA]</scope>
    <source>
        <strain evidence="2">cv. 9930</strain>
    </source>
</reference>
<gene>
    <name evidence="1" type="ORF">Csa_5G550180</name>
</gene>
<accession>A0A0A0KRE8</accession>
<evidence type="ECO:0000313" key="1">
    <source>
        <dbReference type="EMBL" id="KGN51454.1"/>
    </source>
</evidence>
<sequence>MGFSWEFSMRGGREGGRKTVIGVWGSWKFGEEMLDDAVHRTGETEMDWAFGFGHWALGIGLRSVGCRLWAFF</sequence>
<protein>
    <submittedName>
        <fullName evidence="1">Uncharacterized protein</fullName>
    </submittedName>
</protein>
<reference evidence="1 2" key="1">
    <citation type="journal article" date="2009" name="Nat. Genet.">
        <title>The genome of the cucumber, Cucumis sativus L.</title>
        <authorList>
            <person name="Huang S."/>
            <person name="Li R."/>
            <person name="Zhang Z."/>
            <person name="Li L."/>
            <person name="Gu X."/>
            <person name="Fan W."/>
            <person name="Lucas W.J."/>
            <person name="Wang X."/>
            <person name="Xie B."/>
            <person name="Ni P."/>
            <person name="Ren Y."/>
            <person name="Zhu H."/>
            <person name="Li J."/>
            <person name="Lin K."/>
            <person name="Jin W."/>
            <person name="Fei Z."/>
            <person name="Li G."/>
            <person name="Staub J."/>
            <person name="Kilian A."/>
            <person name="van der Vossen E.A."/>
            <person name="Wu Y."/>
            <person name="Guo J."/>
            <person name="He J."/>
            <person name="Jia Z."/>
            <person name="Ren Y."/>
            <person name="Tian G."/>
            <person name="Lu Y."/>
            <person name="Ruan J."/>
            <person name="Qian W."/>
            <person name="Wang M."/>
            <person name="Huang Q."/>
            <person name="Li B."/>
            <person name="Xuan Z."/>
            <person name="Cao J."/>
            <person name="Asan"/>
            <person name="Wu Z."/>
            <person name="Zhang J."/>
            <person name="Cai Q."/>
            <person name="Bai Y."/>
            <person name="Zhao B."/>
            <person name="Han Y."/>
            <person name="Li Y."/>
            <person name="Li X."/>
            <person name="Wang S."/>
            <person name="Shi Q."/>
            <person name="Liu S."/>
            <person name="Cho W.K."/>
            <person name="Kim J.Y."/>
            <person name="Xu Y."/>
            <person name="Heller-Uszynska K."/>
            <person name="Miao H."/>
            <person name="Cheng Z."/>
            <person name="Zhang S."/>
            <person name="Wu J."/>
            <person name="Yang Y."/>
            <person name="Kang H."/>
            <person name="Li M."/>
            <person name="Liang H."/>
            <person name="Ren X."/>
            <person name="Shi Z."/>
            <person name="Wen M."/>
            <person name="Jian M."/>
            <person name="Yang H."/>
            <person name="Zhang G."/>
            <person name="Yang Z."/>
            <person name="Chen R."/>
            <person name="Liu S."/>
            <person name="Li J."/>
            <person name="Ma L."/>
            <person name="Liu H."/>
            <person name="Zhou Y."/>
            <person name="Zhao J."/>
            <person name="Fang X."/>
            <person name="Li G."/>
            <person name="Fang L."/>
            <person name="Li Y."/>
            <person name="Liu D."/>
            <person name="Zheng H."/>
            <person name="Zhang Y."/>
            <person name="Qin N."/>
            <person name="Li Z."/>
            <person name="Yang G."/>
            <person name="Yang S."/>
            <person name="Bolund L."/>
            <person name="Kristiansen K."/>
            <person name="Zheng H."/>
            <person name="Li S."/>
            <person name="Zhang X."/>
            <person name="Yang H."/>
            <person name="Wang J."/>
            <person name="Sun R."/>
            <person name="Zhang B."/>
            <person name="Jiang S."/>
            <person name="Wang J."/>
            <person name="Du Y."/>
            <person name="Li S."/>
        </authorList>
    </citation>
    <scope>NUCLEOTIDE SEQUENCE [LARGE SCALE GENOMIC DNA]</scope>
    <source>
        <strain evidence="2">cv. 9930</strain>
    </source>
</reference>
<organism evidence="1 2">
    <name type="scientific">Cucumis sativus</name>
    <name type="common">Cucumber</name>
    <dbReference type="NCBI Taxonomy" id="3659"/>
    <lineage>
        <taxon>Eukaryota</taxon>
        <taxon>Viridiplantae</taxon>
        <taxon>Streptophyta</taxon>
        <taxon>Embryophyta</taxon>
        <taxon>Tracheophyta</taxon>
        <taxon>Spermatophyta</taxon>
        <taxon>Magnoliopsida</taxon>
        <taxon>eudicotyledons</taxon>
        <taxon>Gunneridae</taxon>
        <taxon>Pentapetalae</taxon>
        <taxon>rosids</taxon>
        <taxon>fabids</taxon>
        <taxon>Cucurbitales</taxon>
        <taxon>Cucurbitaceae</taxon>
        <taxon>Benincaseae</taxon>
        <taxon>Cucumis</taxon>
    </lineage>
</organism>
<dbReference type="Proteomes" id="UP000029981">
    <property type="component" value="Chromosome 5"/>
</dbReference>
<dbReference type="EMBL" id="CM002926">
    <property type="protein sequence ID" value="KGN51454.1"/>
    <property type="molecule type" value="Genomic_DNA"/>
</dbReference>
<dbReference type="AlphaFoldDB" id="A0A0A0KRE8"/>
<reference evidence="1 2" key="3">
    <citation type="journal article" date="2010" name="BMC Genomics">
        <title>Transcriptome sequencing and comparative analysis of cucumber flowers with different sex types.</title>
        <authorList>
            <person name="Guo S."/>
            <person name="Zheng Y."/>
            <person name="Joung J.G."/>
            <person name="Liu S."/>
            <person name="Zhang Z."/>
            <person name="Crasta O.R."/>
            <person name="Sobral B.W."/>
            <person name="Xu Y."/>
            <person name="Huang S."/>
            <person name="Fei Z."/>
        </authorList>
    </citation>
    <scope>NUCLEOTIDE SEQUENCE [LARGE SCALE GENOMIC DNA]</scope>
    <source>
        <strain evidence="2">cv. 9930</strain>
    </source>
</reference>
<proteinExistence type="predicted"/>
<evidence type="ECO:0000313" key="2">
    <source>
        <dbReference type="Proteomes" id="UP000029981"/>
    </source>
</evidence>
<reference evidence="1 2" key="2">
    <citation type="journal article" date="2009" name="PLoS ONE">
        <title>An integrated genetic and cytogenetic map of the cucumber genome.</title>
        <authorList>
            <person name="Ren Y."/>
            <person name="Zhang Z."/>
            <person name="Liu J."/>
            <person name="Staub J.E."/>
            <person name="Han Y."/>
            <person name="Cheng Z."/>
            <person name="Li X."/>
            <person name="Lu J."/>
            <person name="Miao H."/>
            <person name="Kang H."/>
            <person name="Xie B."/>
            <person name="Gu X."/>
            <person name="Wang X."/>
            <person name="Du Y."/>
            <person name="Jin W."/>
            <person name="Huang S."/>
        </authorList>
    </citation>
    <scope>NUCLEOTIDE SEQUENCE [LARGE SCALE GENOMIC DNA]</scope>
    <source>
        <strain evidence="2">cv. 9930</strain>
    </source>
</reference>
<dbReference type="Gramene" id="KGN51454">
    <property type="protein sequence ID" value="KGN51454"/>
    <property type="gene ID" value="Csa_5G550180"/>
</dbReference>
<keyword evidence="2" id="KW-1185">Reference proteome</keyword>
<name>A0A0A0KRE8_CUCSA</name>